<dbReference type="NCBIfam" id="NF008868">
    <property type="entry name" value="PRK11903.1"/>
    <property type="match status" value="1"/>
</dbReference>
<feature type="domain" description="Aldehyde dehydrogenase" evidence="3">
    <location>
        <begin position="12"/>
        <end position="500"/>
    </location>
</feature>
<dbReference type="PANTHER" id="PTHR43111:SF1">
    <property type="entry name" value="ALDEHYDE DEHYDROGENASE B-RELATED"/>
    <property type="match status" value="1"/>
</dbReference>
<name>A0A8J8K7Z1_9FLAO</name>
<dbReference type="PANTHER" id="PTHR43111">
    <property type="entry name" value="ALDEHYDE DEHYDROGENASE B-RELATED"/>
    <property type="match status" value="1"/>
</dbReference>
<dbReference type="GO" id="GO:0016620">
    <property type="term" value="F:oxidoreductase activity, acting on the aldehyde or oxo group of donors, NAD or NADP as acceptor"/>
    <property type="evidence" value="ECO:0007669"/>
    <property type="project" value="InterPro"/>
</dbReference>
<keyword evidence="1 5" id="KW-0560">Oxidoreductase</keyword>
<keyword evidence="6" id="KW-1185">Reference proteome</keyword>
<dbReference type="Pfam" id="PF01575">
    <property type="entry name" value="MaoC_dehydratas"/>
    <property type="match status" value="1"/>
</dbReference>
<organism evidence="5 6">
    <name type="scientific">Frigoriflavimonas asaccharolytica</name>
    <dbReference type="NCBI Taxonomy" id="2735899"/>
    <lineage>
        <taxon>Bacteria</taxon>
        <taxon>Pseudomonadati</taxon>
        <taxon>Bacteroidota</taxon>
        <taxon>Flavobacteriia</taxon>
        <taxon>Flavobacteriales</taxon>
        <taxon>Weeksellaceae</taxon>
        <taxon>Frigoriflavimonas</taxon>
    </lineage>
</organism>
<comment type="caution">
    <text evidence="5">The sequence shown here is derived from an EMBL/GenBank/DDBJ whole genome shotgun (WGS) entry which is preliminary data.</text>
</comment>
<evidence type="ECO:0000313" key="5">
    <source>
        <dbReference type="EMBL" id="NRS92508.1"/>
    </source>
</evidence>
<evidence type="ECO:0000313" key="6">
    <source>
        <dbReference type="Proteomes" id="UP000610746"/>
    </source>
</evidence>
<dbReference type="InterPro" id="IPR015590">
    <property type="entry name" value="Aldehyde_DH_dom"/>
</dbReference>
<dbReference type="Gene3D" id="3.40.309.10">
    <property type="entry name" value="Aldehyde Dehydrogenase, Chain A, domain 2"/>
    <property type="match status" value="1"/>
</dbReference>
<dbReference type="Pfam" id="PF00171">
    <property type="entry name" value="Aldedh"/>
    <property type="match status" value="1"/>
</dbReference>
<feature type="domain" description="MaoC-like" evidence="4">
    <location>
        <begin position="539"/>
        <end position="640"/>
    </location>
</feature>
<dbReference type="EMBL" id="JABSNO010000009">
    <property type="protein sequence ID" value="NRS92508.1"/>
    <property type="molecule type" value="Genomic_DNA"/>
</dbReference>
<proteinExistence type="predicted"/>
<sequence length="830" mass="91998">MDKLKNYIYGEWIEGNSDGTKLYNSVTGEHVATADTSGLDFAQALDFGRTLGYKNLASKTFYDRGQMLKDIALYLLERKKKYYEISYKTGATHADSWVDIEGGFGTFFTYSGLAKRMLPNTPFWVDGDTQKLSANGTLLGTHILTPSEGISVQINAYNFPVWGMLEKLSTSLLSGVPSLVKPATPTSYLTHAVFQDIIESGILPEGALQLICGSAGNLLENMQSGDSVLFTGSASTGKKLKSMPSISENAVRFNMEADSLNCSILGLDAKPGTPEFDLFIKEVRNEMTTKSGQKCTAIRRIIVPENLMGDVQSALIKSLDQVKIGNPLSRETRMGALAGKDQYSEVLEKINILKSETELIYDGKQELVDADYENGAFMTPKLFLNDAPFSKNISHDVEAFGPVSTLMPYKDIEEAAALAKRGKGSLVGSIISHDEKFVAETAWKMATSHGRIFVLNRNNAKESTGHGSPLPTMMHGGPGRAGGGEEMGGLNGLHFFLQKTAIQGSPDVLTAITKIYQVGAEKKFADLHPFQKYFEDVEVGDSLETAGRTVTDADIVNFGNVSWDHFYAHTDETSLTGTIFDQKVAHGYFILSAAAGLFVSGKKGPVIANYGLENCNFFKPVYAGDTITVYLTAKEKVNKGVKGRNVPSGVVKWLVEVVNQREEVVCVATILTLVAKKSPFIKINFKDFEKKLRNLTKDSVAKWGTMQAQDMLEHLETTFKYSIGELKADQCVTAEEHLELYQDSLYNFRKMPKDFPAPFLENGKLPELKYKNLEEAKMHFIEAVKKFQIYYRENPKTEHLHLIFGLLNKEMMELFQQKHVTHHFEQFGLV</sequence>
<dbReference type="InterPro" id="IPR029069">
    <property type="entry name" value="HotDog_dom_sf"/>
</dbReference>
<dbReference type="InterPro" id="IPR002539">
    <property type="entry name" value="MaoC-like_dom"/>
</dbReference>
<dbReference type="SUPFAM" id="SSF54637">
    <property type="entry name" value="Thioesterase/thiol ester dehydrase-isomerase"/>
    <property type="match status" value="1"/>
</dbReference>
<dbReference type="Gene3D" id="3.40.605.10">
    <property type="entry name" value="Aldehyde Dehydrogenase, Chain A, domain 1"/>
    <property type="match status" value="1"/>
</dbReference>
<evidence type="ECO:0000259" key="4">
    <source>
        <dbReference type="Pfam" id="PF01575"/>
    </source>
</evidence>
<keyword evidence="5" id="KW-0378">Hydrolase</keyword>
<evidence type="ECO:0000256" key="2">
    <source>
        <dbReference type="SAM" id="MobiDB-lite"/>
    </source>
</evidence>
<dbReference type="GO" id="GO:0016787">
    <property type="term" value="F:hydrolase activity"/>
    <property type="evidence" value="ECO:0007669"/>
    <property type="project" value="UniProtKB-KW"/>
</dbReference>
<accession>A0A8J8K7Z1</accession>
<protein>
    <submittedName>
        <fullName evidence="5">Oxepin-CoA hydrolase/3-oxo-5,6-dehydrosuberyl-CoA semialdehyde dehydrogenase</fullName>
        <ecNumber evidence="5">1.2.1.91</ecNumber>
        <ecNumber evidence="5">3.3.2.12</ecNumber>
    </submittedName>
</protein>
<dbReference type="SUPFAM" id="SSF53720">
    <property type="entry name" value="ALDH-like"/>
    <property type="match status" value="1"/>
</dbReference>
<reference evidence="5" key="1">
    <citation type="submission" date="2020-05" db="EMBL/GenBank/DDBJ databases">
        <title>Genomic Encyclopedia of Type Strains, Phase IV (KMG-V): Genome sequencing to study the core and pangenomes of soil and plant-associated prokaryotes.</title>
        <authorList>
            <person name="Whitman W."/>
        </authorList>
    </citation>
    <scope>NUCLEOTIDE SEQUENCE</scope>
    <source>
        <strain evidence="5">16F</strain>
    </source>
</reference>
<dbReference type="EC" id="1.2.1.91" evidence="5"/>
<dbReference type="CDD" id="cd07128">
    <property type="entry name" value="ALDH_MaoC-N"/>
    <property type="match status" value="1"/>
</dbReference>
<dbReference type="AlphaFoldDB" id="A0A8J8K7Z1"/>
<dbReference type="NCBIfam" id="TIGR02278">
    <property type="entry name" value="PaaN-DH"/>
    <property type="match status" value="1"/>
</dbReference>
<evidence type="ECO:0000256" key="1">
    <source>
        <dbReference type="ARBA" id="ARBA00023002"/>
    </source>
</evidence>
<evidence type="ECO:0000259" key="3">
    <source>
        <dbReference type="Pfam" id="PF00171"/>
    </source>
</evidence>
<gene>
    <name evidence="5" type="ORF">HNQ03_001583</name>
</gene>
<dbReference type="EC" id="3.3.2.12" evidence="5"/>
<dbReference type="InterPro" id="IPR011966">
    <property type="entry name" value="PaaN-DH"/>
</dbReference>
<dbReference type="RefSeq" id="WP_173779111.1">
    <property type="nucleotide sequence ID" value="NZ_JABSNO010000009.1"/>
</dbReference>
<feature type="region of interest" description="Disordered" evidence="2">
    <location>
        <begin position="460"/>
        <end position="484"/>
    </location>
</feature>
<dbReference type="InterPro" id="IPR016163">
    <property type="entry name" value="Ald_DH_C"/>
</dbReference>
<dbReference type="InterPro" id="IPR016161">
    <property type="entry name" value="Ald_DH/histidinol_DH"/>
</dbReference>
<dbReference type="InterPro" id="IPR016162">
    <property type="entry name" value="Ald_DH_N"/>
</dbReference>
<dbReference type="Gene3D" id="3.10.129.10">
    <property type="entry name" value="Hotdog Thioesterase"/>
    <property type="match status" value="1"/>
</dbReference>
<dbReference type="Proteomes" id="UP000610746">
    <property type="component" value="Unassembled WGS sequence"/>
</dbReference>